<dbReference type="SUPFAM" id="SSF54523">
    <property type="entry name" value="Pili subunits"/>
    <property type="match status" value="1"/>
</dbReference>
<dbReference type="Proteomes" id="UP000001176">
    <property type="component" value="Chromosome"/>
</dbReference>
<dbReference type="InterPro" id="IPR012902">
    <property type="entry name" value="N_methyl_site"/>
</dbReference>
<keyword evidence="7 10" id="KW-0812">Transmembrane</keyword>
<evidence type="ECO:0000259" key="11">
    <source>
        <dbReference type="Pfam" id="PF08334"/>
    </source>
</evidence>
<proteinExistence type="inferred from homology"/>
<dbReference type="GO" id="GO:0015627">
    <property type="term" value="C:type II protein secretion system complex"/>
    <property type="evidence" value="ECO:0007669"/>
    <property type="project" value="InterPro"/>
</dbReference>
<comment type="similarity">
    <text evidence="2">Belongs to the GSP G family.</text>
</comment>
<evidence type="ECO:0000256" key="4">
    <source>
        <dbReference type="ARBA" id="ARBA00022475"/>
    </source>
</evidence>
<feature type="domain" description="Type II secretion system protein GspG C-terminal" evidence="11">
    <location>
        <begin position="59"/>
        <end position="158"/>
    </location>
</feature>
<dbReference type="PRINTS" id="PR00813">
    <property type="entry name" value="BCTERIALGSPG"/>
</dbReference>
<dbReference type="Gene3D" id="3.30.700.10">
    <property type="entry name" value="Glycoprotein, Type 4 Pilin"/>
    <property type="match status" value="1"/>
</dbReference>
<dbReference type="InterPro" id="IPR010054">
    <property type="entry name" value="Type2_sec_GspG"/>
</dbReference>
<gene>
    <name evidence="12" type="ordered locus">GDI0479</name>
</gene>
<evidence type="ECO:0000256" key="6">
    <source>
        <dbReference type="ARBA" id="ARBA00022519"/>
    </source>
</evidence>
<evidence type="ECO:0000313" key="12">
    <source>
        <dbReference type="EMBL" id="CAP54422.1"/>
    </source>
</evidence>
<dbReference type="Pfam" id="PF07963">
    <property type="entry name" value="N_methyl"/>
    <property type="match status" value="1"/>
</dbReference>
<dbReference type="AlphaFoldDB" id="A9H673"/>
<evidence type="ECO:0000256" key="7">
    <source>
        <dbReference type="ARBA" id="ARBA00022692"/>
    </source>
</evidence>
<evidence type="ECO:0000256" key="2">
    <source>
        <dbReference type="ARBA" id="ARBA00009984"/>
    </source>
</evidence>
<keyword evidence="8 10" id="KW-1133">Transmembrane helix</keyword>
<dbReference type="PANTHER" id="PTHR30093:SF44">
    <property type="entry name" value="TYPE II SECRETION SYSTEM CORE PROTEIN G"/>
    <property type="match status" value="1"/>
</dbReference>
<evidence type="ECO:0000256" key="8">
    <source>
        <dbReference type="ARBA" id="ARBA00022989"/>
    </source>
</evidence>
<dbReference type="NCBIfam" id="TIGR02532">
    <property type="entry name" value="IV_pilin_GFxxxE"/>
    <property type="match status" value="1"/>
</dbReference>
<keyword evidence="6" id="KW-0997">Cell inner membrane</keyword>
<dbReference type="PROSITE" id="PS00409">
    <property type="entry name" value="PROKAR_NTER_METHYL"/>
    <property type="match status" value="1"/>
</dbReference>
<sequence>MIRKSMATAQPPAFRPRSLEIKLKNRKPDDRDGGFTLLELLVVIAILGLLIGLVAPAALRQLGGAKNSVAHQSIQRLGQVLDLYRLDVGQYPSTEEGLQALVTRPAGVDNWNGPYVKDNGPPLDPWRHAYVYRNPSERAGHDYDLCSAGSGGNAASTATQICNP</sequence>
<dbReference type="KEGG" id="gdi:GDI0479"/>
<dbReference type="GO" id="GO:0005886">
    <property type="term" value="C:plasma membrane"/>
    <property type="evidence" value="ECO:0007669"/>
    <property type="project" value="UniProtKB-SubCell"/>
</dbReference>
<evidence type="ECO:0000256" key="10">
    <source>
        <dbReference type="SAM" id="Phobius"/>
    </source>
</evidence>
<feature type="transmembrane region" description="Helical" evidence="10">
    <location>
        <begin position="35"/>
        <end position="59"/>
    </location>
</feature>
<dbReference type="InterPro" id="IPR045584">
    <property type="entry name" value="Pilin-like"/>
</dbReference>
<organism evidence="12 13">
    <name type="scientific">Gluconacetobacter diazotrophicus (strain ATCC 49037 / DSM 5601 / CCUG 37298 / CIP 103539 / LMG 7603 / PAl5)</name>
    <dbReference type="NCBI Taxonomy" id="272568"/>
    <lineage>
        <taxon>Bacteria</taxon>
        <taxon>Pseudomonadati</taxon>
        <taxon>Pseudomonadota</taxon>
        <taxon>Alphaproteobacteria</taxon>
        <taxon>Acetobacterales</taxon>
        <taxon>Acetobacteraceae</taxon>
        <taxon>Gluconacetobacter</taxon>
    </lineage>
</organism>
<keyword evidence="5" id="KW-0488">Methylation</keyword>
<reference evidence="12 13" key="1">
    <citation type="journal article" date="2009" name="BMC Genomics">
        <title>Complete genome sequence of the sugarcane nitrogen-fixing endophyte Gluconacetobacter diazotrophicus Pal5.</title>
        <authorList>
            <person name="Bertalan M."/>
            <person name="Albano R."/>
            <person name="Padua V."/>
            <person name="Rouws L."/>
            <person name="Rojas C."/>
            <person name="Hemerly A."/>
            <person name="Teixeira K."/>
            <person name="Schwab S."/>
            <person name="Araujo J."/>
            <person name="Oliveira A."/>
            <person name="Franca L."/>
            <person name="Magalhaes V."/>
            <person name="Alqueres S."/>
            <person name="Cardoso A."/>
            <person name="Almeida W."/>
            <person name="Loureiro M.M."/>
            <person name="Nogueira E."/>
            <person name="Cidade D."/>
            <person name="Oliveira D."/>
            <person name="Simao T."/>
            <person name="Macedo J."/>
            <person name="Valadao A."/>
            <person name="Dreschsel M."/>
            <person name="Freitas F."/>
            <person name="Vidal M."/>
            <person name="Guedes H."/>
            <person name="Rodrigues E."/>
            <person name="Meneses C."/>
            <person name="Brioso P."/>
            <person name="Pozzer L."/>
            <person name="Figueiredo D."/>
            <person name="Montano H."/>
            <person name="Junior J."/>
            <person name="Filho G."/>
            <person name="Flores V."/>
            <person name="Ferreira B."/>
            <person name="Branco A."/>
            <person name="Gonzalez P."/>
            <person name="Guillobel H."/>
            <person name="Lemos M."/>
            <person name="Seibel L."/>
            <person name="Macedo J."/>
            <person name="Alves-Ferreira M."/>
            <person name="Sachetto-Martins G."/>
            <person name="Coelho A."/>
            <person name="Santos E."/>
            <person name="Amaral G."/>
            <person name="Neves A."/>
            <person name="Pacheco A.B."/>
            <person name="Carvalho D."/>
            <person name="Lery L."/>
            <person name="Bisch P."/>
            <person name="Rossle S.C."/>
            <person name="Urmenyi T."/>
            <person name="Kruger W.V."/>
            <person name="Martins O."/>
            <person name="Baldani J.I."/>
            <person name="Ferreira P.C."/>
        </authorList>
    </citation>
    <scope>NUCLEOTIDE SEQUENCE [LARGE SCALE GENOMIC DNA]</scope>
    <source>
        <strain evidence="13">ATCC 49037 / DSM 5601 / CCUG 37298 / CIP 103539 / LMG 7603 / PAl5</strain>
    </source>
</reference>
<name>A9H673_GLUDA</name>
<comment type="subcellular location">
    <subcellularLocation>
        <location evidence="1">Cell inner membrane</location>
        <topology evidence="1">Single-pass membrane protein</topology>
    </subcellularLocation>
</comment>
<dbReference type="InterPro" id="IPR000983">
    <property type="entry name" value="Bac_GSPG_pilin"/>
</dbReference>
<dbReference type="GO" id="GO:0015628">
    <property type="term" value="P:protein secretion by the type II secretion system"/>
    <property type="evidence" value="ECO:0007669"/>
    <property type="project" value="InterPro"/>
</dbReference>
<evidence type="ECO:0000313" key="13">
    <source>
        <dbReference type="Proteomes" id="UP000001176"/>
    </source>
</evidence>
<evidence type="ECO:0000256" key="9">
    <source>
        <dbReference type="ARBA" id="ARBA00023136"/>
    </source>
</evidence>
<evidence type="ECO:0000256" key="1">
    <source>
        <dbReference type="ARBA" id="ARBA00004377"/>
    </source>
</evidence>
<keyword evidence="13" id="KW-1185">Reference proteome</keyword>
<dbReference type="EMBL" id="AM889285">
    <property type="protein sequence ID" value="CAP54422.1"/>
    <property type="molecule type" value="Genomic_DNA"/>
</dbReference>
<dbReference type="InterPro" id="IPR013545">
    <property type="entry name" value="T2SS_protein-GspG_C"/>
</dbReference>
<keyword evidence="4" id="KW-1003">Cell membrane</keyword>
<evidence type="ECO:0000256" key="5">
    <source>
        <dbReference type="ARBA" id="ARBA00022481"/>
    </source>
</evidence>
<dbReference type="Pfam" id="PF08334">
    <property type="entry name" value="T2SSG"/>
    <property type="match status" value="1"/>
</dbReference>
<evidence type="ECO:0000256" key="3">
    <source>
        <dbReference type="ARBA" id="ARBA00020042"/>
    </source>
</evidence>
<accession>A9H673</accession>
<dbReference type="PANTHER" id="PTHR30093">
    <property type="entry name" value="GENERAL SECRETION PATHWAY PROTEIN G"/>
    <property type="match status" value="1"/>
</dbReference>
<dbReference type="NCBIfam" id="TIGR01710">
    <property type="entry name" value="typeII_sec_gspG"/>
    <property type="match status" value="1"/>
</dbReference>
<protein>
    <recommendedName>
        <fullName evidence="3">Type II secretion system core protein G</fullName>
    </recommendedName>
</protein>
<keyword evidence="9 10" id="KW-0472">Membrane</keyword>